<evidence type="ECO:0000256" key="7">
    <source>
        <dbReference type="ARBA" id="ARBA00022801"/>
    </source>
</evidence>
<evidence type="ECO:0000313" key="16">
    <source>
        <dbReference type="EMBL" id="KAJ3703694.1"/>
    </source>
</evidence>
<keyword evidence="10" id="KW-0443">Lipid metabolism</keyword>
<dbReference type="GO" id="GO:0009507">
    <property type="term" value="C:chloroplast"/>
    <property type="evidence" value="ECO:0007669"/>
    <property type="project" value="UniProtKB-SubCell"/>
</dbReference>
<keyword evidence="8" id="KW-0809">Transit peptide</keyword>
<dbReference type="EMBL" id="JAMRDG010000001">
    <property type="protein sequence ID" value="KAJ3703694.1"/>
    <property type="molecule type" value="Genomic_DNA"/>
</dbReference>
<dbReference type="GO" id="GO:0016042">
    <property type="term" value="P:lipid catabolic process"/>
    <property type="evidence" value="ECO:0007669"/>
    <property type="project" value="UniProtKB-KW"/>
</dbReference>
<proteinExistence type="inferred from homology"/>
<reference evidence="16 17" key="1">
    <citation type="journal article" date="2022" name="Cell">
        <title>Repeat-based holocentromeres influence genome architecture and karyotype evolution.</title>
        <authorList>
            <person name="Hofstatter P.G."/>
            <person name="Thangavel G."/>
            <person name="Lux T."/>
            <person name="Neumann P."/>
            <person name="Vondrak T."/>
            <person name="Novak P."/>
            <person name="Zhang M."/>
            <person name="Costa L."/>
            <person name="Castellani M."/>
            <person name="Scott A."/>
            <person name="Toegelov H."/>
            <person name="Fuchs J."/>
            <person name="Mata-Sucre Y."/>
            <person name="Dias Y."/>
            <person name="Vanzela A.L.L."/>
            <person name="Huettel B."/>
            <person name="Almeida C.C.S."/>
            <person name="Simkova H."/>
            <person name="Souza G."/>
            <person name="Pedrosa-Harand A."/>
            <person name="Macas J."/>
            <person name="Mayer K.F.X."/>
            <person name="Houben A."/>
            <person name="Marques A."/>
        </authorList>
    </citation>
    <scope>NUCLEOTIDE SEQUENCE [LARGE SCALE GENOMIC DNA]</scope>
    <source>
        <strain evidence="16">RhyTen1mFocal</strain>
    </source>
</reference>
<name>A0AAD5ZTK9_9POAL</name>
<evidence type="ECO:0000259" key="15">
    <source>
        <dbReference type="Pfam" id="PF01764"/>
    </source>
</evidence>
<keyword evidence="7" id="KW-0378">Hydrolase</keyword>
<evidence type="ECO:0000256" key="14">
    <source>
        <dbReference type="SAM" id="MobiDB-lite"/>
    </source>
</evidence>
<evidence type="ECO:0000256" key="1">
    <source>
        <dbReference type="ARBA" id="ARBA00000111"/>
    </source>
</evidence>
<evidence type="ECO:0000256" key="11">
    <source>
        <dbReference type="ARBA" id="ARBA00056056"/>
    </source>
</evidence>
<sequence length="446" mass="49563">MASISMSSSSLTSHNNKHHSTRLHATATATAVAVPSNLSRQNLATSTSAPSISIRHMTPTVKVRNQPKSALAKMWREIQGASDWANLMEPLHPLLRAEIIRYGELVTACYKAFDLDPRSKRYLNCKYGKSRMMEETGLGHSGYTVTKYIYATPDIDMPTCCSRWIGYVAVTTDEKEIKRLGRRDIIVSFRGTVTSAEWVANFMSSLTPARFDPHNDRPDVKVESGFLSLYTSDDSSAKFTTGSCRNQLLSEIARLINKYKDEEISITLAGHSMGSSLATLLGYDLAELGLNRDASGRKIPITVYSFAGPRVGNLGFKERCEELGVKVLRVVNVNDPVTKLPGVFLNENFRSLGERFELPWSCSCYTHVGVELALNFFKMNNPACVHDLEAYLGLLKCPAQMAQMKTEGEDIFTKVKDFISKQGLDNAWRFEAAAFQLGNLVQSLNI</sequence>
<dbReference type="Gene3D" id="3.40.50.1820">
    <property type="entry name" value="alpha/beta hydrolase"/>
    <property type="match status" value="1"/>
</dbReference>
<evidence type="ECO:0000256" key="4">
    <source>
        <dbReference type="ARBA" id="ARBA00013179"/>
    </source>
</evidence>
<evidence type="ECO:0000313" key="17">
    <source>
        <dbReference type="Proteomes" id="UP001210211"/>
    </source>
</evidence>
<evidence type="ECO:0000256" key="8">
    <source>
        <dbReference type="ARBA" id="ARBA00022946"/>
    </source>
</evidence>
<comment type="caution">
    <text evidence="16">The sequence shown here is derived from an EMBL/GenBank/DDBJ whole genome shotgun (WGS) entry which is preliminary data.</text>
</comment>
<comment type="similarity">
    <text evidence="3">Belongs to the AB hydrolase superfamily. Lipase family.</text>
</comment>
<organism evidence="16 17">
    <name type="scientific">Rhynchospora tenuis</name>
    <dbReference type="NCBI Taxonomy" id="198213"/>
    <lineage>
        <taxon>Eukaryota</taxon>
        <taxon>Viridiplantae</taxon>
        <taxon>Streptophyta</taxon>
        <taxon>Embryophyta</taxon>
        <taxon>Tracheophyta</taxon>
        <taxon>Spermatophyta</taxon>
        <taxon>Magnoliopsida</taxon>
        <taxon>Liliopsida</taxon>
        <taxon>Poales</taxon>
        <taxon>Cyperaceae</taxon>
        <taxon>Cyperoideae</taxon>
        <taxon>Rhynchosporeae</taxon>
        <taxon>Rhynchospora</taxon>
    </lineage>
</organism>
<keyword evidence="17" id="KW-1185">Reference proteome</keyword>
<dbReference type="FunFam" id="3.40.50.1820:FF:000106">
    <property type="entry name" value="Galactolipase DONGLE, chloroplastic"/>
    <property type="match status" value="1"/>
</dbReference>
<accession>A0AAD5ZTK9</accession>
<dbReference type="Pfam" id="PF01764">
    <property type="entry name" value="Lipase_3"/>
    <property type="match status" value="1"/>
</dbReference>
<comment type="catalytic activity">
    <reaction evidence="1">
        <text>a 1,2-diacyl-sn-glycero-3-phosphocholine + H2O = a 2-acyl-sn-glycero-3-phosphocholine + a fatty acid + H(+)</text>
        <dbReference type="Rhea" id="RHEA:18689"/>
        <dbReference type="ChEBI" id="CHEBI:15377"/>
        <dbReference type="ChEBI" id="CHEBI:15378"/>
        <dbReference type="ChEBI" id="CHEBI:28868"/>
        <dbReference type="ChEBI" id="CHEBI:57643"/>
        <dbReference type="ChEBI" id="CHEBI:57875"/>
        <dbReference type="EC" id="3.1.1.32"/>
    </reaction>
</comment>
<evidence type="ECO:0000256" key="9">
    <source>
        <dbReference type="ARBA" id="ARBA00022963"/>
    </source>
</evidence>
<evidence type="ECO:0000256" key="10">
    <source>
        <dbReference type="ARBA" id="ARBA00023098"/>
    </source>
</evidence>
<dbReference type="AlphaFoldDB" id="A0AAD5ZTK9"/>
<evidence type="ECO:0000256" key="13">
    <source>
        <dbReference type="ARBA" id="ARBA00081407"/>
    </source>
</evidence>
<evidence type="ECO:0000256" key="6">
    <source>
        <dbReference type="ARBA" id="ARBA00022640"/>
    </source>
</evidence>
<keyword evidence="9" id="KW-0442">Lipid degradation</keyword>
<feature type="domain" description="Fungal lipase-type" evidence="15">
    <location>
        <begin position="186"/>
        <end position="343"/>
    </location>
</feature>
<gene>
    <name evidence="16" type="ORF">LUZ61_007399</name>
</gene>
<dbReference type="InterPro" id="IPR029058">
    <property type="entry name" value="AB_hydrolase_fold"/>
</dbReference>
<dbReference type="Proteomes" id="UP001210211">
    <property type="component" value="Unassembled WGS sequence"/>
</dbReference>
<evidence type="ECO:0000256" key="2">
    <source>
        <dbReference type="ARBA" id="ARBA00004229"/>
    </source>
</evidence>
<evidence type="ECO:0000256" key="5">
    <source>
        <dbReference type="ARBA" id="ARBA00022528"/>
    </source>
</evidence>
<keyword evidence="5" id="KW-0150">Chloroplast</keyword>
<comment type="function">
    <text evidence="11">Phospholipase that releases free fatty acids from phospholipids. Catalyzes the initial step of jasmonate (JA) biosynthesis. Required for the biosynthesis of endogenous JA in seedling, inflorescence and spikelets. Not essential for JA biosynthesis after wounding. Mediates spikelet development and specification of empty-glume identity. Functions in a high temperature-dependent manner to maintain floral developmental robustness under heat stress conditions. Functions by safeguarding the expression of several floral identity genes, such as MADS1, MADS6 and G1.</text>
</comment>
<feature type="region of interest" description="Disordered" evidence="14">
    <location>
        <begin position="1"/>
        <end position="21"/>
    </location>
</feature>
<comment type="subcellular location">
    <subcellularLocation>
        <location evidence="2">Plastid</location>
        <location evidence="2">Chloroplast</location>
    </subcellularLocation>
</comment>
<evidence type="ECO:0000256" key="12">
    <source>
        <dbReference type="ARBA" id="ARBA00069000"/>
    </source>
</evidence>
<dbReference type="InterPro" id="IPR002921">
    <property type="entry name" value="Fungal_lipase-type"/>
</dbReference>
<protein>
    <recommendedName>
        <fullName evidence="12">Phospholipase A1 EG1, chloroplastic/mitochondrial</fullName>
        <ecNumber evidence="4">3.1.1.32</ecNumber>
    </recommendedName>
    <alternativeName>
        <fullName evidence="13">Protein EXTRA GLUME 1</fullName>
    </alternativeName>
</protein>
<dbReference type="SUPFAM" id="SSF53474">
    <property type="entry name" value="alpha/beta-Hydrolases"/>
    <property type="match status" value="1"/>
</dbReference>
<dbReference type="CDD" id="cd00519">
    <property type="entry name" value="Lipase_3"/>
    <property type="match status" value="1"/>
</dbReference>
<dbReference type="PANTHER" id="PTHR31403">
    <property type="entry name" value="PHOSPHOLIPASE A1-IBETA2, CHLOROPLASTIC"/>
    <property type="match status" value="1"/>
</dbReference>
<dbReference type="PANTHER" id="PTHR31403:SF4">
    <property type="entry name" value="PHOSPHOLIPASE A1-IALPHA2, CHLOROPLASTIC"/>
    <property type="match status" value="1"/>
</dbReference>
<keyword evidence="6" id="KW-0934">Plastid</keyword>
<dbReference type="EC" id="3.1.1.32" evidence="4"/>
<evidence type="ECO:0000256" key="3">
    <source>
        <dbReference type="ARBA" id="ARBA00010701"/>
    </source>
</evidence>
<dbReference type="GO" id="GO:0008970">
    <property type="term" value="F:phospholipase A1 activity"/>
    <property type="evidence" value="ECO:0007669"/>
    <property type="project" value="UniProtKB-EC"/>
</dbReference>
<feature type="compositionally biased region" description="Low complexity" evidence="14">
    <location>
        <begin position="1"/>
        <end position="14"/>
    </location>
</feature>